<dbReference type="Gene3D" id="1.10.260.40">
    <property type="entry name" value="lambda repressor-like DNA-binding domains"/>
    <property type="match status" value="1"/>
</dbReference>
<reference evidence="5 6" key="1">
    <citation type="submission" date="2011-05" db="EMBL/GenBank/DDBJ databases">
        <title>Whole genome sequence of Microlunatus phosphovorus NM-1.</title>
        <authorList>
            <person name="Hosoyama A."/>
            <person name="Sasaki K."/>
            <person name="Harada T."/>
            <person name="Igarashi R."/>
            <person name="Kawakoshi A."/>
            <person name="Sasagawa M."/>
            <person name="Fukada J."/>
            <person name="Nakamura S."/>
            <person name="Katano Y."/>
            <person name="Hanada S."/>
            <person name="Kamagata Y."/>
            <person name="Nakamura N."/>
            <person name="Yamazaki S."/>
            <person name="Fujita N."/>
        </authorList>
    </citation>
    <scope>NUCLEOTIDE SEQUENCE [LARGE SCALE GENOMIC DNA]</scope>
    <source>
        <strain evidence="6">ATCC 700054 / DSM 10555 / JCM 9379 / NBRC 101784 / NCIMB 13414 / VKM Ac-1990 / NM-1</strain>
    </source>
</reference>
<dbReference type="SUPFAM" id="SSF53822">
    <property type="entry name" value="Periplasmic binding protein-like I"/>
    <property type="match status" value="1"/>
</dbReference>
<dbReference type="SMART" id="SM00354">
    <property type="entry name" value="HTH_LACI"/>
    <property type="match status" value="1"/>
</dbReference>
<keyword evidence="2" id="KW-0238">DNA-binding</keyword>
<dbReference type="CDD" id="cd06279">
    <property type="entry name" value="PBP1_LacI-like"/>
    <property type="match status" value="1"/>
</dbReference>
<keyword evidence="1" id="KW-0805">Transcription regulation</keyword>
<organism evidence="5 6">
    <name type="scientific">Microlunatus phosphovorus (strain ATCC 700054 / DSM 10555 / JCM 9379 / NBRC 101784 / NCIMB 13414 / VKM Ac-1990 / NM-1)</name>
    <dbReference type="NCBI Taxonomy" id="1032480"/>
    <lineage>
        <taxon>Bacteria</taxon>
        <taxon>Bacillati</taxon>
        <taxon>Actinomycetota</taxon>
        <taxon>Actinomycetes</taxon>
        <taxon>Propionibacteriales</taxon>
        <taxon>Propionibacteriaceae</taxon>
        <taxon>Microlunatus</taxon>
    </lineage>
</organism>
<dbReference type="EMBL" id="AP012204">
    <property type="protein sequence ID" value="BAK36439.1"/>
    <property type="molecule type" value="Genomic_DNA"/>
</dbReference>
<dbReference type="GO" id="GO:0003700">
    <property type="term" value="F:DNA-binding transcription factor activity"/>
    <property type="evidence" value="ECO:0007669"/>
    <property type="project" value="TreeGrafter"/>
</dbReference>
<gene>
    <name evidence="5" type="ordered locus">MLP_34250</name>
</gene>
<dbReference type="InterPro" id="IPR028082">
    <property type="entry name" value="Peripla_BP_I"/>
</dbReference>
<keyword evidence="6" id="KW-1185">Reference proteome</keyword>
<name>F5XMI2_MICPN</name>
<dbReference type="InterPro" id="IPR046335">
    <property type="entry name" value="LacI/GalR-like_sensor"/>
</dbReference>
<dbReference type="AlphaFoldDB" id="F5XMI2"/>
<feature type="domain" description="HTH lacI-type" evidence="4">
    <location>
        <begin position="4"/>
        <end position="59"/>
    </location>
</feature>
<dbReference type="HOGENOM" id="CLU_037628_6_1_11"/>
<evidence type="ECO:0000313" key="5">
    <source>
        <dbReference type="EMBL" id="BAK36439.1"/>
    </source>
</evidence>
<dbReference type="RefSeq" id="WP_013864297.1">
    <property type="nucleotide sequence ID" value="NC_015635.1"/>
</dbReference>
<dbReference type="Proteomes" id="UP000007947">
    <property type="component" value="Chromosome"/>
</dbReference>
<dbReference type="KEGG" id="mph:MLP_34250"/>
<dbReference type="eggNOG" id="COG1609">
    <property type="taxonomic scope" value="Bacteria"/>
</dbReference>
<dbReference type="CDD" id="cd01392">
    <property type="entry name" value="HTH_LacI"/>
    <property type="match status" value="1"/>
</dbReference>
<dbReference type="PROSITE" id="PS50932">
    <property type="entry name" value="HTH_LACI_2"/>
    <property type="match status" value="1"/>
</dbReference>
<dbReference type="OrthoDB" id="59108at2"/>
<dbReference type="InterPro" id="IPR010982">
    <property type="entry name" value="Lambda_DNA-bd_dom_sf"/>
</dbReference>
<evidence type="ECO:0000256" key="3">
    <source>
        <dbReference type="ARBA" id="ARBA00023163"/>
    </source>
</evidence>
<accession>F5XMI2</accession>
<dbReference type="SUPFAM" id="SSF47413">
    <property type="entry name" value="lambda repressor-like DNA-binding domains"/>
    <property type="match status" value="1"/>
</dbReference>
<dbReference type="PANTHER" id="PTHR30146:SF138">
    <property type="entry name" value="TRANSCRIPTIONAL REGULATORY PROTEIN"/>
    <property type="match status" value="1"/>
</dbReference>
<dbReference type="Pfam" id="PF13377">
    <property type="entry name" value="Peripla_BP_3"/>
    <property type="match status" value="1"/>
</dbReference>
<dbReference type="Gene3D" id="3.40.50.2300">
    <property type="match status" value="2"/>
</dbReference>
<dbReference type="GO" id="GO:0000976">
    <property type="term" value="F:transcription cis-regulatory region binding"/>
    <property type="evidence" value="ECO:0007669"/>
    <property type="project" value="TreeGrafter"/>
</dbReference>
<dbReference type="Pfam" id="PF00356">
    <property type="entry name" value="LacI"/>
    <property type="match status" value="1"/>
</dbReference>
<evidence type="ECO:0000313" key="6">
    <source>
        <dbReference type="Proteomes" id="UP000007947"/>
    </source>
</evidence>
<protein>
    <submittedName>
        <fullName evidence="5">LacI family transcriptional regulator</fullName>
    </submittedName>
</protein>
<dbReference type="InterPro" id="IPR000843">
    <property type="entry name" value="HTH_LacI"/>
</dbReference>
<proteinExistence type="predicted"/>
<evidence type="ECO:0000256" key="1">
    <source>
        <dbReference type="ARBA" id="ARBA00023015"/>
    </source>
</evidence>
<sequence>MGRVTVKTIAQAVGVSPSTVSNAYNRPDQLSAELRTRILTVAANLGYAGPDAAARMLRSGRAEAVGVLLTERLSYAFSDPYAIGFLTALTAVLERYQTSLVLMPIGYEAPHAGGLRTPDVTAVRQAHVDAIATLCLEAAHPAIELAKARGIRIIGTDIDPDPNSSWVAIDDVEAGALVGRHLTELGHLRVGVIADTGYPSGTVSTGLSIDDISCTVCNARLRGLAGTVDELMIVSGGHNTRESGAAAGGALLDDPKQPTAIVGLSDVVAIGVLQAVEARGLRVPDDVSVSGFDDVPAAAEMGLTTVRQPIWEKGRRVGELLLDKDLEPRQVLLPIELVIRGSTAAPRRPR</sequence>
<evidence type="ECO:0000256" key="2">
    <source>
        <dbReference type="ARBA" id="ARBA00023125"/>
    </source>
</evidence>
<dbReference type="PANTHER" id="PTHR30146">
    <property type="entry name" value="LACI-RELATED TRANSCRIPTIONAL REPRESSOR"/>
    <property type="match status" value="1"/>
</dbReference>
<evidence type="ECO:0000259" key="4">
    <source>
        <dbReference type="PROSITE" id="PS50932"/>
    </source>
</evidence>
<dbReference type="STRING" id="1032480.MLP_34250"/>
<keyword evidence="3" id="KW-0804">Transcription</keyword>